<reference evidence="8" key="2">
    <citation type="submission" date="2025-08" db="UniProtKB">
        <authorList>
            <consortium name="Ensembl"/>
        </authorList>
    </citation>
    <scope>IDENTIFICATION</scope>
</reference>
<protein>
    <submittedName>
        <fullName evidence="8">Transmembrane protein 144</fullName>
    </submittedName>
</protein>
<feature type="transmembrane region" description="Helical" evidence="6">
    <location>
        <begin position="240"/>
        <end position="261"/>
    </location>
</feature>
<keyword evidence="5 6" id="KW-0472">Membrane</keyword>
<feature type="transmembrane region" description="Helical" evidence="6">
    <location>
        <begin position="178"/>
        <end position="197"/>
    </location>
</feature>
<dbReference type="Ensembl" id="ENSSMAT00000039979.1">
    <property type="protein sequence ID" value="ENSSMAP00000058126.1"/>
    <property type="gene ID" value="ENSSMAG00000009487.2"/>
</dbReference>
<dbReference type="SUPFAM" id="SSF103481">
    <property type="entry name" value="Multidrug resistance efflux transporter EmrE"/>
    <property type="match status" value="1"/>
</dbReference>
<evidence type="ECO:0000256" key="7">
    <source>
        <dbReference type="SAM" id="SignalP"/>
    </source>
</evidence>
<accession>A0A8D3DF17</accession>
<dbReference type="InterPro" id="IPR012435">
    <property type="entry name" value="TMEM144"/>
</dbReference>
<feature type="transmembrane region" description="Helical" evidence="6">
    <location>
        <begin position="145"/>
        <end position="166"/>
    </location>
</feature>
<dbReference type="GO" id="GO:0015144">
    <property type="term" value="F:carbohydrate transmembrane transporter activity"/>
    <property type="evidence" value="ECO:0007669"/>
    <property type="project" value="InterPro"/>
</dbReference>
<comment type="subcellular location">
    <subcellularLocation>
        <location evidence="1">Membrane</location>
        <topology evidence="1">Multi-pass membrane protein</topology>
    </subcellularLocation>
</comment>
<evidence type="ECO:0000256" key="3">
    <source>
        <dbReference type="ARBA" id="ARBA00022692"/>
    </source>
</evidence>
<feature type="signal peptide" evidence="7">
    <location>
        <begin position="1"/>
        <end position="22"/>
    </location>
</feature>
<evidence type="ECO:0000256" key="1">
    <source>
        <dbReference type="ARBA" id="ARBA00004141"/>
    </source>
</evidence>
<feature type="transmembrane region" description="Helical" evidence="6">
    <location>
        <begin position="376"/>
        <end position="393"/>
    </location>
</feature>
<dbReference type="AlphaFoldDB" id="A0A8D3DF17"/>
<dbReference type="Pfam" id="PF07857">
    <property type="entry name" value="TMEM144"/>
    <property type="match status" value="1"/>
</dbReference>
<evidence type="ECO:0000256" key="4">
    <source>
        <dbReference type="ARBA" id="ARBA00022989"/>
    </source>
</evidence>
<proteinExistence type="inferred from homology"/>
<evidence type="ECO:0000313" key="9">
    <source>
        <dbReference type="Proteomes" id="UP000694558"/>
    </source>
</evidence>
<dbReference type="GeneTree" id="ENSGT00390000012574"/>
<feature type="transmembrane region" description="Helical" evidence="6">
    <location>
        <begin position="91"/>
        <end position="110"/>
    </location>
</feature>
<keyword evidence="4 6" id="KW-1133">Transmembrane helix</keyword>
<feature type="transmembrane region" description="Helical" evidence="6">
    <location>
        <begin position="341"/>
        <end position="364"/>
    </location>
</feature>
<reference evidence="8" key="1">
    <citation type="submission" date="2023-05" db="EMBL/GenBank/DDBJ databases">
        <title>High-quality long-read genome of Scophthalmus maximus.</title>
        <authorList>
            <person name="Lien S."/>
            <person name="Martinez P."/>
        </authorList>
    </citation>
    <scope>NUCLEOTIDE SEQUENCE [LARGE SCALE GENOMIC DNA]</scope>
</reference>
<dbReference type="PANTHER" id="PTHR16119:SF17">
    <property type="entry name" value="TRANSMEMBRANE PROTEIN 144"/>
    <property type="match status" value="1"/>
</dbReference>
<keyword evidence="7" id="KW-0732">Signal</keyword>
<feature type="chain" id="PRO_5034282739" evidence="7">
    <location>
        <begin position="23"/>
        <end position="418"/>
    </location>
</feature>
<evidence type="ECO:0000256" key="5">
    <source>
        <dbReference type="ARBA" id="ARBA00023136"/>
    </source>
</evidence>
<gene>
    <name evidence="8" type="primary">TMEM144</name>
</gene>
<comment type="similarity">
    <text evidence="2">Belongs to the TMEM144 family.</text>
</comment>
<evidence type="ECO:0000256" key="6">
    <source>
        <dbReference type="SAM" id="Phobius"/>
    </source>
</evidence>
<dbReference type="InterPro" id="IPR037185">
    <property type="entry name" value="EmrE-like"/>
</dbReference>
<evidence type="ECO:0000256" key="2">
    <source>
        <dbReference type="ARBA" id="ARBA00005731"/>
    </source>
</evidence>
<feature type="transmembrane region" description="Helical" evidence="6">
    <location>
        <begin position="314"/>
        <end position="335"/>
    </location>
</feature>
<organism evidence="8 9">
    <name type="scientific">Scophthalmus maximus</name>
    <name type="common">Turbot</name>
    <name type="synonym">Psetta maxima</name>
    <dbReference type="NCBI Taxonomy" id="52904"/>
    <lineage>
        <taxon>Eukaryota</taxon>
        <taxon>Metazoa</taxon>
        <taxon>Chordata</taxon>
        <taxon>Craniata</taxon>
        <taxon>Vertebrata</taxon>
        <taxon>Euteleostomi</taxon>
        <taxon>Actinopterygii</taxon>
        <taxon>Neopterygii</taxon>
        <taxon>Teleostei</taxon>
        <taxon>Neoteleostei</taxon>
        <taxon>Acanthomorphata</taxon>
        <taxon>Carangaria</taxon>
        <taxon>Pleuronectiformes</taxon>
        <taxon>Pleuronectoidei</taxon>
        <taxon>Scophthalmidae</taxon>
        <taxon>Scophthalmus</taxon>
    </lineage>
</organism>
<feature type="transmembrane region" description="Helical" evidence="6">
    <location>
        <begin position="281"/>
        <end position="302"/>
    </location>
</feature>
<feature type="transmembrane region" description="Helical" evidence="6">
    <location>
        <begin position="60"/>
        <end position="79"/>
    </location>
</feature>
<keyword evidence="3 6" id="KW-0812">Transmembrane</keyword>
<dbReference type="GO" id="GO:0016020">
    <property type="term" value="C:membrane"/>
    <property type="evidence" value="ECO:0007669"/>
    <property type="project" value="UniProtKB-SubCell"/>
</dbReference>
<dbReference type="InterPro" id="IPR010651">
    <property type="entry name" value="Sugar_transport"/>
</dbReference>
<dbReference type="Proteomes" id="UP000694558">
    <property type="component" value="Chromosome 13"/>
</dbReference>
<sequence length="418" mass="45367">MLQAKCPTWLLLVASLLVVVISHSTEHPEEHVLVRGGQNAAIGKLESFDFSFNSTNVTHFAYGIAANAVAVLLYGSNFVPIKRIETGDGMFYQWVNCAAIWVVSMVGNLMLESPRFHPLAMVGGAIWATGNIAVVPIVKAIGLGLGILIWGSSSLLMGWASSRFGWFGITAQDVPRPILNYCGAGLCLLSGLIFFFVKADVELHTITESIPLLLDRVSTLIGCRSIKIVSIFSRIKCEGCLLAVLSGLLYGSSFTPILYIKSRSMCQESVFHGASDYDLDYVHAQCSGIFVTSTLYFAIYCAAMKNRPRVYSGAILPGLLSGLMWSLATYCWFLANTYLSAVITFPIVTAGYGLVAALWGALVFKEIKVRIGTRSAFIHLLETCSSIGFYIYIKVALTADVRPCTVQVSSCTKTVPAQ</sequence>
<dbReference type="PANTHER" id="PTHR16119">
    <property type="entry name" value="TRANSMEMBRANE PROTEIN 144"/>
    <property type="match status" value="1"/>
</dbReference>
<name>A0A8D3DF17_SCOMX</name>
<evidence type="ECO:0000313" key="8">
    <source>
        <dbReference type="Ensembl" id="ENSSMAP00000058126.1"/>
    </source>
</evidence>
<feature type="transmembrane region" description="Helical" evidence="6">
    <location>
        <begin position="116"/>
        <end position="138"/>
    </location>
</feature>